<dbReference type="Proteomes" id="UP000620559">
    <property type="component" value="Unassembled WGS sequence"/>
</dbReference>
<evidence type="ECO:0000259" key="3">
    <source>
        <dbReference type="PROSITE" id="PS51903"/>
    </source>
</evidence>
<dbReference type="EMBL" id="JADEWL010000074">
    <property type="protein sequence ID" value="MBE9214835.1"/>
    <property type="molecule type" value="Genomic_DNA"/>
</dbReference>
<dbReference type="InterPro" id="IPR044217">
    <property type="entry name" value="CLPT1/2"/>
</dbReference>
<protein>
    <submittedName>
        <fullName evidence="4">Uma2 family endonuclease</fullName>
    </submittedName>
</protein>
<dbReference type="Gene3D" id="3.90.1570.10">
    <property type="entry name" value="tt1808, chain A"/>
    <property type="match status" value="1"/>
</dbReference>
<dbReference type="SMART" id="SM00530">
    <property type="entry name" value="HTH_XRE"/>
    <property type="match status" value="1"/>
</dbReference>
<dbReference type="AlphaFoldDB" id="A0A8J7F6E7"/>
<comment type="caution">
    <text evidence="4">The sequence shown here is derived from an EMBL/GenBank/DDBJ whole genome shotgun (WGS) entry which is preliminary data.</text>
</comment>
<keyword evidence="4" id="KW-0540">Nuclease</keyword>
<keyword evidence="4" id="KW-0378">Hydrolase</keyword>
<name>A0A8J7F6E7_9CYAN</name>
<proteinExistence type="predicted"/>
<dbReference type="GO" id="GO:0003677">
    <property type="term" value="F:DNA binding"/>
    <property type="evidence" value="ECO:0007669"/>
    <property type="project" value="InterPro"/>
</dbReference>
<accession>A0A8J7F6E7</accession>
<dbReference type="Pfam" id="PF01381">
    <property type="entry name" value="HTH_3"/>
    <property type="match status" value="1"/>
</dbReference>
<keyword evidence="5" id="KW-1185">Reference proteome</keyword>
<dbReference type="SUPFAM" id="SSF47413">
    <property type="entry name" value="lambda repressor-like DNA-binding domains"/>
    <property type="match status" value="1"/>
</dbReference>
<reference evidence="4" key="1">
    <citation type="submission" date="2020-10" db="EMBL/GenBank/DDBJ databases">
        <authorList>
            <person name="Castelo-Branco R."/>
            <person name="Eusebio N."/>
            <person name="Adriana R."/>
            <person name="Vieira A."/>
            <person name="Brugerolle De Fraissinette N."/>
            <person name="Rezende De Castro R."/>
            <person name="Schneider M.P."/>
            <person name="Vasconcelos V."/>
            <person name="Leao P.N."/>
        </authorList>
    </citation>
    <scope>NUCLEOTIDE SEQUENCE</scope>
    <source>
        <strain evidence="4">LEGE 06105</strain>
    </source>
</reference>
<dbReference type="InterPro" id="IPR001387">
    <property type="entry name" value="Cro/C1-type_HTH"/>
</dbReference>
<dbReference type="InterPro" id="IPR036628">
    <property type="entry name" value="Clp_N_dom_sf"/>
</dbReference>
<evidence type="ECO:0000256" key="1">
    <source>
        <dbReference type="PROSITE-ProRule" id="PRU01251"/>
    </source>
</evidence>
<dbReference type="SUPFAM" id="SSF81923">
    <property type="entry name" value="Double Clp-N motif"/>
    <property type="match status" value="1"/>
</dbReference>
<dbReference type="PANTHER" id="PTHR47016">
    <property type="entry name" value="ATP-DEPENDENT CLP PROTEASE ATP-BINDING SUBUNIT CLPT1, CHLOROPLASTIC"/>
    <property type="match status" value="1"/>
</dbReference>
<keyword evidence="1" id="KW-0677">Repeat</keyword>
<evidence type="ECO:0000313" key="4">
    <source>
        <dbReference type="EMBL" id="MBE9214835.1"/>
    </source>
</evidence>
<dbReference type="PROSITE" id="PS50943">
    <property type="entry name" value="HTH_CROC1"/>
    <property type="match status" value="1"/>
</dbReference>
<dbReference type="PROSITE" id="PS51903">
    <property type="entry name" value="CLP_R"/>
    <property type="match status" value="1"/>
</dbReference>
<dbReference type="InterPro" id="IPR010982">
    <property type="entry name" value="Lambda_DNA-bd_dom_sf"/>
</dbReference>
<dbReference type="CDD" id="cd00093">
    <property type="entry name" value="HTH_XRE"/>
    <property type="match status" value="1"/>
</dbReference>
<evidence type="ECO:0000259" key="2">
    <source>
        <dbReference type="PROSITE" id="PS50943"/>
    </source>
</evidence>
<dbReference type="PANTHER" id="PTHR47016:SF5">
    <property type="entry name" value="CLP DOMAIN SUPERFAMILY PROTEIN"/>
    <property type="match status" value="1"/>
</dbReference>
<dbReference type="InterPro" id="IPR012296">
    <property type="entry name" value="Nuclease_put_TT1808"/>
</dbReference>
<dbReference type="InterPro" id="IPR004176">
    <property type="entry name" value="Clp_R_N"/>
</dbReference>
<keyword evidence="4" id="KW-0255">Endonuclease</keyword>
<dbReference type="SUPFAM" id="SSF52980">
    <property type="entry name" value="Restriction endonuclease-like"/>
    <property type="match status" value="1"/>
</dbReference>
<feature type="domain" description="Clp R" evidence="3">
    <location>
        <begin position="96"/>
        <end position="241"/>
    </location>
</feature>
<sequence length="405" mass="45553">MENRLKIFRTQRNFSQAALAERLGVSRQTINAIEKGKYDPSLTLAMKIAQMFDCAIETIFLFEADSQKNSTGVSMLDRLTAKASKVIALAQGHFTFDKWTLQSVRVIQLAQQEARHLRHNFVGTEQILLGLIAIENGIAAKVLKSTGITLDEARVEVEKIIGRGSSFLDLKIPFTPRVKQVIELAGEQAHQLGHNYIDTEHLLLGLLLEGGGVGVQVLKILGVDTNNLFHKVLEEIRLREVKIPQITPTDKKYPTPIDFTSGLISARFCSILSSWVESHQLGYIVSSNTGFQLFNGDIIAPHISFYSKEKLKQVPRIYPELPPDLVVEIKSAFDQLSTVQNKIFQFLEIGIGSVVLINPDERTVTVYIYERDKKHIVNILQDGDKLSFAELFPNWELEVSQLWVT</sequence>
<gene>
    <name evidence="4" type="ORF">IQ247_19530</name>
</gene>
<dbReference type="InterPro" id="IPR011335">
    <property type="entry name" value="Restrct_endonuc-II-like"/>
</dbReference>
<evidence type="ECO:0000313" key="5">
    <source>
        <dbReference type="Proteomes" id="UP000620559"/>
    </source>
</evidence>
<dbReference type="GO" id="GO:0004519">
    <property type="term" value="F:endonuclease activity"/>
    <property type="evidence" value="ECO:0007669"/>
    <property type="project" value="UniProtKB-KW"/>
</dbReference>
<dbReference type="CDD" id="cd06260">
    <property type="entry name" value="DUF820-like"/>
    <property type="match status" value="1"/>
</dbReference>
<dbReference type="Pfam" id="PF02861">
    <property type="entry name" value="Clp_N"/>
    <property type="match status" value="1"/>
</dbReference>
<dbReference type="Gene3D" id="1.10.1780.10">
    <property type="entry name" value="Clp, N-terminal domain"/>
    <property type="match status" value="1"/>
</dbReference>
<dbReference type="Pfam" id="PF05685">
    <property type="entry name" value="Uma2"/>
    <property type="match status" value="1"/>
</dbReference>
<dbReference type="InterPro" id="IPR008538">
    <property type="entry name" value="Uma2"/>
</dbReference>
<organism evidence="4 5">
    <name type="scientific">Plectonema cf. radiosum LEGE 06105</name>
    <dbReference type="NCBI Taxonomy" id="945769"/>
    <lineage>
        <taxon>Bacteria</taxon>
        <taxon>Bacillati</taxon>
        <taxon>Cyanobacteriota</taxon>
        <taxon>Cyanophyceae</taxon>
        <taxon>Oscillatoriophycideae</taxon>
        <taxon>Oscillatoriales</taxon>
        <taxon>Microcoleaceae</taxon>
        <taxon>Plectonema</taxon>
    </lineage>
</organism>
<dbReference type="Gene3D" id="1.10.260.40">
    <property type="entry name" value="lambda repressor-like DNA-binding domains"/>
    <property type="match status" value="1"/>
</dbReference>
<feature type="domain" description="HTH cro/C1-type" evidence="2">
    <location>
        <begin position="5"/>
        <end position="59"/>
    </location>
</feature>